<evidence type="ECO:0000313" key="3">
    <source>
        <dbReference type="EMBL" id="OOC10072.1"/>
    </source>
</evidence>
<dbReference type="Pfam" id="PF18818">
    <property type="entry name" value="MPTase-PolyVal"/>
    <property type="match status" value="1"/>
</dbReference>
<dbReference type="Proteomes" id="UP000189177">
    <property type="component" value="Unassembled WGS sequence"/>
</dbReference>
<evidence type="ECO:0000259" key="2">
    <source>
        <dbReference type="Pfam" id="PF18818"/>
    </source>
</evidence>
<feature type="domain" description="Polyvalent protein metallopeptidase" evidence="2">
    <location>
        <begin position="168"/>
        <end position="295"/>
    </location>
</feature>
<proteinExistence type="predicted"/>
<protein>
    <submittedName>
        <fullName evidence="3">DNA primase</fullName>
    </submittedName>
</protein>
<organism evidence="3 4">
    <name type="scientific">Thioalkalivibrio halophilus</name>
    <dbReference type="NCBI Taxonomy" id="252474"/>
    <lineage>
        <taxon>Bacteria</taxon>
        <taxon>Pseudomonadati</taxon>
        <taxon>Pseudomonadota</taxon>
        <taxon>Gammaproteobacteria</taxon>
        <taxon>Chromatiales</taxon>
        <taxon>Ectothiorhodospiraceae</taxon>
        <taxon>Thioalkalivibrio</taxon>
    </lineage>
</organism>
<dbReference type="AlphaFoldDB" id="A0A1V2ZY94"/>
<dbReference type="EMBL" id="MUZR01000024">
    <property type="protein sequence ID" value="OOC10072.1"/>
    <property type="molecule type" value="Genomic_DNA"/>
</dbReference>
<dbReference type="InterPro" id="IPR013610">
    <property type="entry name" value="ArdC_N"/>
</dbReference>
<evidence type="ECO:0000313" key="4">
    <source>
        <dbReference type="Proteomes" id="UP000189177"/>
    </source>
</evidence>
<dbReference type="STRING" id="252474.B1A74_07785"/>
<dbReference type="InterPro" id="IPR017113">
    <property type="entry name" value="Antirestriction_ArdC"/>
</dbReference>
<accession>A0A1V2ZY94</accession>
<sequence>MAEKQQKETRDLYQEVTDKIVAALEGGTVPWVKPWNPDKAALASGMPVNAATNRPYQGVNVMLLWMREVAHGYSSSRWMTFKQAKDAGGSVRKGEKSTLAVFFKPIERQKTDRDGKPVTDEKGEPVMKTVPILRAFKLFNVDQIDGLEDRYRVGPTGDAPEPSFTPIEAAESVLESSGALIRHGGTRAFYSPELDYIQLPPKASFREEAGYYATALHELTHWTGHESRLAREGIVEFDHFGSERYAFEELVAELGAAFLCAEIGIQGDLRHEGYIGSWVRKLKEDKRAIFRAASQARKAAEHLRPEAEVQSEEAG</sequence>
<dbReference type="PIRSF" id="PIRSF037112">
    <property type="entry name" value="Antirestriction_ArdC"/>
    <property type="match status" value="1"/>
</dbReference>
<evidence type="ECO:0000259" key="1">
    <source>
        <dbReference type="Pfam" id="PF08401"/>
    </source>
</evidence>
<dbReference type="GO" id="GO:0003697">
    <property type="term" value="F:single-stranded DNA binding"/>
    <property type="evidence" value="ECO:0007669"/>
    <property type="project" value="InterPro"/>
</dbReference>
<comment type="caution">
    <text evidence="3">The sequence shown here is derived from an EMBL/GenBank/DDBJ whole genome shotgun (WGS) entry which is preliminary data.</text>
</comment>
<dbReference type="RefSeq" id="WP_077244279.1">
    <property type="nucleotide sequence ID" value="NZ_MUZR01000024.1"/>
</dbReference>
<gene>
    <name evidence="3" type="ORF">B1A74_07785</name>
</gene>
<dbReference type="InterPro" id="IPR041459">
    <property type="entry name" value="MPTase-PolyVal"/>
</dbReference>
<dbReference type="OrthoDB" id="9792687at2"/>
<dbReference type="Pfam" id="PF08401">
    <property type="entry name" value="ArdcN"/>
    <property type="match status" value="1"/>
</dbReference>
<feature type="domain" description="N-terminal" evidence="1">
    <location>
        <begin position="11"/>
        <end position="139"/>
    </location>
</feature>
<name>A0A1V2ZY94_9GAMM</name>
<keyword evidence="4" id="KW-1185">Reference proteome</keyword>
<reference evidence="3 4" key="1">
    <citation type="submission" date="2017-02" db="EMBL/GenBank/DDBJ databases">
        <title>Genomic diversity within the haloalkaliphilic genus Thioalkalivibrio.</title>
        <authorList>
            <person name="Ahn A.-C."/>
            <person name="Meier-Kolthoff J."/>
            <person name="Overmars L."/>
            <person name="Richter M."/>
            <person name="Woyke T."/>
            <person name="Sorokin D.Y."/>
            <person name="Muyzer G."/>
        </authorList>
    </citation>
    <scope>NUCLEOTIDE SEQUENCE [LARGE SCALE GENOMIC DNA]</scope>
    <source>
        <strain evidence="3 4">HL17</strain>
    </source>
</reference>